<feature type="region of interest" description="Disordered" evidence="1">
    <location>
        <begin position="232"/>
        <end position="274"/>
    </location>
</feature>
<feature type="region of interest" description="Disordered" evidence="1">
    <location>
        <begin position="90"/>
        <end position="219"/>
    </location>
</feature>
<evidence type="ECO:0000313" key="3">
    <source>
        <dbReference type="EMBL" id="CEM05492.1"/>
    </source>
</evidence>
<proteinExistence type="predicted"/>
<feature type="compositionally biased region" description="Acidic residues" evidence="1">
    <location>
        <begin position="95"/>
        <end position="104"/>
    </location>
</feature>
<evidence type="ECO:0000256" key="1">
    <source>
        <dbReference type="SAM" id="MobiDB-lite"/>
    </source>
</evidence>
<feature type="compositionally biased region" description="Basic and acidic residues" evidence="1">
    <location>
        <begin position="112"/>
        <end position="127"/>
    </location>
</feature>
<organism evidence="3 4">
    <name type="scientific">Vitrella brassicaformis (strain CCMP3155)</name>
    <dbReference type="NCBI Taxonomy" id="1169540"/>
    <lineage>
        <taxon>Eukaryota</taxon>
        <taxon>Sar</taxon>
        <taxon>Alveolata</taxon>
        <taxon>Colpodellida</taxon>
        <taxon>Vitrellaceae</taxon>
        <taxon>Vitrella</taxon>
    </lineage>
</organism>
<keyword evidence="2" id="KW-0472">Membrane</keyword>
<feature type="compositionally biased region" description="Basic residues" evidence="1">
    <location>
        <begin position="394"/>
        <end position="404"/>
    </location>
</feature>
<feature type="region of interest" description="Disordered" evidence="1">
    <location>
        <begin position="376"/>
        <end position="405"/>
    </location>
</feature>
<dbReference type="EMBL" id="CDMY01000359">
    <property type="protein sequence ID" value="CEM05492.1"/>
    <property type="molecule type" value="Genomic_DNA"/>
</dbReference>
<name>A0A0G4F2A2_VITBC</name>
<dbReference type="Proteomes" id="UP000041254">
    <property type="component" value="Unassembled WGS sequence"/>
</dbReference>
<feature type="compositionally biased region" description="Basic and acidic residues" evidence="1">
    <location>
        <begin position="135"/>
        <end position="146"/>
    </location>
</feature>
<keyword evidence="2" id="KW-1133">Transmembrane helix</keyword>
<protein>
    <submittedName>
        <fullName evidence="3">Uncharacterized protein</fullName>
    </submittedName>
</protein>
<sequence length="452" mass="50935">MVSWLASQSKNKTKTFEDRLRESSHRHLRKVAGSGYRKPQPKLPSVPEQTRAKKIVLPRKATLDGTLLPGARPPAPKPFLVFEEGVVEETAAQETADEGEEGASEETPFQRAWRETFETSQRRERLRQQFKNKTKAFEDRLRESSHRHLRKVAGSGYRKPQPKLPSVPEQTRAKKIVPPRKATLDGTLLPGARPPAPKPFLGKRTTSGSPGRSNFELSVPSTLSLTTSLSTLQLVEEREEETVSEEEHQPAATEGCRTPPARLLPRRSTSSGALVLEDPDERLLAEMLEVTRRVGQFMQEFAAKGKTFRERLQRVRHSHLDQATGSRLRVASRDKKPCLPPVPEKTPAKEETLSKQKMLDGKTPLPWRPPFLVGLPRRPPDGTFGPPPTVTRPKPPKRPKKRSRGAFSRISMIGVYILYLACLLWREHRHRQGKGHPNIVSIVGWEFRSGST</sequence>
<evidence type="ECO:0000256" key="2">
    <source>
        <dbReference type="SAM" id="Phobius"/>
    </source>
</evidence>
<feature type="compositionally biased region" description="Basic and acidic residues" evidence="1">
    <location>
        <begin position="346"/>
        <end position="360"/>
    </location>
</feature>
<keyword evidence="2" id="KW-0812">Transmembrane</keyword>
<dbReference type="VEuPathDB" id="CryptoDB:Vbra_2475"/>
<evidence type="ECO:0000313" key="4">
    <source>
        <dbReference type="Proteomes" id="UP000041254"/>
    </source>
</evidence>
<feature type="compositionally biased region" description="Polar residues" evidence="1">
    <location>
        <begin position="1"/>
        <end position="10"/>
    </location>
</feature>
<feature type="compositionally biased region" description="Polar residues" evidence="1">
    <location>
        <begin position="204"/>
        <end position="219"/>
    </location>
</feature>
<feature type="compositionally biased region" description="Basic and acidic residues" evidence="1">
    <location>
        <begin position="14"/>
        <end position="25"/>
    </location>
</feature>
<reference evidence="3 4" key="1">
    <citation type="submission" date="2014-11" db="EMBL/GenBank/DDBJ databases">
        <authorList>
            <person name="Zhu J."/>
            <person name="Qi W."/>
            <person name="Song R."/>
        </authorList>
    </citation>
    <scope>NUCLEOTIDE SEQUENCE [LARGE SCALE GENOMIC DNA]</scope>
</reference>
<feature type="region of interest" description="Disordered" evidence="1">
    <location>
        <begin position="318"/>
        <end position="361"/>
    </location>
</feature>
<gene>
    <name evidence="3" type="ORF">Vbra_2475</name>
</gene>
<accession>A0A0G4F2A2</accession>
<keyword evidence="4" id="KW-1185">Reference proteome</keyword>
<feature type="transmembrane region" description="Helical" evidence="2">
    <location>
        <begin position="406"/>
        <end position="425"/>
    </location>
</feature>
<dbReference type="AlphaFoldDB" id="A0A0G4F2A2"/>
<feature type="region of interest" description="Disordered" evidence="1">
    <location>
        <begin position="1"/>
        <end position="51"/>
    </location>
</feature>
<dbReference type="InParanoid" id="A0A0G4F2A2"/>